<evidence type="ECO:0000313" key="2">
    <source>
        <dbReference type="Proteomes" id="UP000654075"/>
    </source>
</evidence>
<proteinExistence type="predicted"/>
<reference evidence="1" key="1">
    <citation type="submission" date="2021-02" db="EMBL/GenBank/DDBJ databases">
        <authorList>
            <person name="Dougan E. K."/>
            <person name="Rhodes N."/>
            <person name="Thang M."/>
            <person name="Chan C."/>
        </authorList>
    </citation>
    <scope>NUCLEOTIDE SEQUENCE</scope>
</reference>
<protein>
    <submittedName>
        <fullName evidence="1">Uncharacterized protein</fullName>
    </submittedName>
</protein>
<evidence type="ECO:0000313" key="1">
    <source>
        <dbReference type="EMBL" id="CAE8623272.1"/>
    </source>
</evidence>
<accession>A0A813G960</accession>
<dbReference type="AlphaFoldDB" id="A0A813G960"/>
<feature type="non-terminal residue" evidence="1">
    <location>
        <position position="1"/>
    </location>
</feature>
<gene>
    <name evidence="1" type="ORF">PGLA1383_LOCUS40566</name>
</gene>
<name>A0A813G960_POLGL</name>
<organism evidence="1 2">
    <name type="scientific">Polarella glacialis</name>
    <name type="common">Dinoflagellate</name>
    <dbReference type="NCBI Taxonomy" id="89957"/>
    <lineage>
        <taxon>Eukaryota</taxon>
        <taxon>Sar</taxon>
        <taxon>Alveolata</taxon>
        <taxon>Dinophyceae</taxon>
        <taxon>Suessiales</taxon>
        <taxon>Suessiaceae</taxon>
        <taxon>Polarella</taxon>
    </lineage>
</organism>
<sequence>MADMALSVMQGAFSLVVPSFPERQPFGPRPAQEVVVSLLAMTALCSAAGYFLTRASPTVLLRLLTRIAPGLQLRDEVWEEAKLGIDAVSAGGRAAEEGSSSQR</sequence>
<keyword evidence="2" id="KW-1185">Reference proteome</keyword>
<dbReference type="Proteomes" id="UP000654075">
    <property type="component" value="Unassembled WGS sequence"/>
</dbReference>
<dbReference type="EMBL" id="CAJNNV010028142">
    <property type="protein sequence ID" value="CAE8623272.1"/>
    <property type="molecule type" value="Genomic_DNA"/>
</dbReference>
<comment type="caution">
    <text evidence="1">The sequence shown here is derived from an EMBL/GenBank/DDBJ whole genome shotgun (WGS) entry which is preliminary data.</text>
</comment>